<dbReference type="AlphaFoldDB" id="A0A1E3HEN9"/>
<dbReference type="PANTHER" id="PTHR12806:SF0">
    <property type="entry name" value="VACUOLAR-SORTING PROTEIN SNF8"/>
    <property type="match status" value="1"/>
</dbReference>
<sequence length="277" mass="29938">MRKGAGIAALSRHTNTQNSYSSLSSTLTSSQLASLLSSLESFRTQLVAFASQHRDDIRKDPAFRHQFQKMCAAIGVDPLAVGPANGGGGSAAGKGWWTEVLGIGEWEYELAVQVVDVCVSTRTINGGIIEMSDLIRRIEHLRSGGLSSLPLSASSYKDSPENTGRITSQDILRTLKLLHPLQAGYTLHHPTPSATYVRTIPRSLDTDQSTLLAIAATTGGKLGWGLVKTQTRWSDVRLDVALDDCVLREGLGWADEQDEGERVIWIIAATSFTFAGQ</sequence>
<dbReference type="EMBL" id="AWGJ01000011">
    <property type="protein sequence ID" value="ODN74595.1"/>
    <property type="molecule type" value="Genomic_DNA"/>
</dbReference>
<dbReference type="RefSeq" id="XP_018990376.1">
    <property type="nucleotide sequence ID" value="XM_019141569.1"/>
</dbReference>
<comment type="similarity">
    <text evidence="1">Belongs to the SNF8 family.</text>
</comment>
<proteinExistence type="inferred from homology"/>
<dbReference type="GO" id="GO:0043328">
    <property type="term" value="P:protein transport to vacuole involved in ubiquitin-dependent protein catabolic process via the multivesicular body sorting pathway"/>
    <property type="evidence" value="ECO:0007669"/>
    <property type="project" value="TreeGrafter"/>
</dbReference>
<dbReference type="Gene3D" id="1.10.10.10">
    <property type="entry name" value="Winged helix-like DNA-binding domain superfamily/Winged helix DNA-binding domain"/>
    <property type="match status" value="2"/>
</dbReference>
<name>A0A1E3HEN9_9TREE</name>
<dbReference type="OrthoDB" id="283883at2759"/>
<gene>
    <name evidence="2" type="ORF">L202_06954</name>
</gene>
<protein>
    <recommendedName>
        <fullName evidence="4">ESCRT-II complex subunit VPS22</fullName>
    </recommendedName>
</protein>
<evidence type="ECO:0000256" key="1">
    <source>
        <dbReference type="ARBA" id="ARBA00009834"/>
    </source>
</evidence>
<dbReference type="InterPro" id="IPR036388">
    <property type="entry name" value="WH-like_DNA-bd_sf"/>
</dbReference>
<organism evidence="2 3">
    <name type="scientific">Cryptococcus amylolentus CBS 6039</name>
    <dbReference type="NCBI Taxonomy" id="1295533"/>
    <lineage>
        <taxon>Eukaryota</taxon>
        <taxon>Fungi</taxon>
        <taxon>Dikarya</taxon>
        <taxon>Basidiomycota</taxon>
        <taxon>Agaricomycotina</taxon>
        <taxon>Tremellomycetes</taxon>
        <taxon>Tremellales</taxon>
        <taxon>Cryptococcaceae</taxon>
        <taxon>Cryptococcus</taxon>
    </lineage>
</organism>
<dbReference type="InterPro" id="IPR036390">
    <property type="entry name" value="WH_DNA-bd_sf"/>
</dbReference>
<comment type="caution">
    <text evidence="2">The sequence shown here is derived from an EMBL/GenBank/DDBJ whole genome shotgun (WGS) entry which is preliminary data.</text>
</comment>
<evidence type="ECO:0000313" key="3">
    <source>
        <dbReference type="Proteomes" id="UP000094065"/>
    </source>
</evidence>
<accession>A0A1E3HEN9</accession>
<dbReference type="InterPro" id="IPR040608">
    <property type="entry name" value="Snf8/Vps36"/>
</dbReference>
<keyword evidence="3" id="KW-1185">Reference proteome</keyword>
<evidence type="ECO:0008006" key="4">
    <source>
        <dbReference type="Google" id="ProtNLM"/>
    </source>
</evidence>
<dbReference type="GO" id="GO:0000814">
    <property type="term" value="C:ESCRT II complex"/>
    <property type="evidence" value="ECO:0007669"/>
    <property type="project" value="InterPro"/>
</dbReference>
<dbReference type="PANTHER" id="PTHR12806">
    <property type="entry name" value="EAP30 SUBUNIT OF ELL COMPLEX"/>
    <property type="match status" value="1"/>
</dbReference>
<reference evidence="2 3" key="1">
    <citation type="submission" date="2016-06" db="EMBL/GenBank/DDBJ databases">
        <title>Evolution of pathogenesis and genome organization in the Tremellales.</title>
        <authorList>
            <person name="Cuomo C."/>
            <person name="Litvintseva A."/>
            <person name="Heitman J."/>
            <person name="Chen Y."/>
            <person name="Sun S."/>
            <person name="Springer D."/>
            <person name="Dromer F."/>
            <person name="Young S."/>
            <person name="Zeng Q."/>
            <person name="Chapman S."/>
            <person name="Gujja S."/>
            <person name="Saif S."/>
            <person name="Birren B."/>
        </authorList>
    </citation>
    <scope>NUCLEOTIDE SEQUENCE [LARGE SCALE GENOMIC DNA]</scope>
    <source>
        <strain evidence="2 3">CBS 6039</strain>
    </source>
</reference>
<evidence type="ECO:0000313" key="2">
    <source>
        <dbReference type="EMBL" id="ODN74595.1"/>
    </source>
</evidence>
<dbReference type="Proteomes" id="UP000094065">
    <property type="component" value="Unassembled WGS sequence"/>
</dbReference>
<dbReference type="GeneID" id="30158263"/>
<dbReference type="SUPFAM" id="SSF46785">
    <property type="entry name" value="Winged helix' DNA-binding domain"/>
    <property type="match status" value="2"/>
</dbReference>
<dbReference type="STRING" id="1295533.A0A1E3HEN9"/>
<dbReference type="Gene3D" id="6.10.140.180">
    <property type="match status" value="1"/>
</dbReference>
<dbReference type="Pfam" id="PF04157">
    <property type="entry name" value="EAP30"/>
    <property type="match status" value="1"/>
</dbReference>
<dbReference type="InterPro" id="IPR016689">
    <property type="entry name" value="ESCRT-2_cplx_Snf8"/>
</dbReference>